<evidence type="ECO:0000256" key="1">
    <source>
        <dbReference type="ARBA" id="ARBA00022729"/>
    </source>
</evidence>
<feature type="signal peptide" evidence="2">
    <location>
        <begin position="1"/>
        <end position="22"/>
    </location>
</feature>
<dbReference type="InterPro" id="IPR038404">
    <property type="entry name" value="TRAP_DctP_sf"/>
</dbReference>
<dbReference type="GO" id="GO:0055085">
    <property type="term" value="P:transmembrane transport"/>
    <property type="evidence" value="ECO:0007669"/>
    <property type="project" value="InterPro"/>
</dbReference>
<dbReference type="PANTHER" id="PTHR33376">
    <property type="match status" value="1"/>
</dbReference>
<dbReference type="CDD" id="cd13604">
    <property type="entry name" value="PBP2_TRAP_ketoacid_lactate_like"/>
    <property type="match status" value="1"/>
</dbReference>
<keyword evidence="4" id="KW-1185">Reference proteome</keyword>
<name>A0A0A2XHM4_9PAST</name>
<accession>A0A0A2XHM4</accession>
<dbReference type="Gene3D" id="3.40.190.170">
    <property type="entry name" value="Bacterial extracellular solute-binding protein, family 7"/>
    <property type="match status" value="1"/>
</dbReference>
<comment type="caution">
    <text evidence="3">The sequence shown here is derived from an EMBL/GenBank/DDBJ whole genome shotgun (WGS) entry which is preliminary data.</text>
</comment>
<organism evidence="3 4">
    <name type="scientific">Gallibacterium genomosp. 2</name>
    <dbReference type="NCBI Taxonomy" id="155517"/>
    <lineage>
        <taxon>Bacteria</taxon>
        <taxon>Pseudomonadati</taxon>
        <taxon>Pseudomonadota</taxon>
        <taxon>Gammaproteobacteria</taxon>
        <taxon>Pasteurellales</taxon>
        <taxon>Pasteurellaceae</taxon>
        <taxon>Gallibacterium</taxon>
    </lineage>
</organism>
<dbReference type="PANTHER" id="PTHR33376:SF5">
    <property type="entry name" value="EXTRACYTOPLASMIC SOLUTE RECEPTOR PROTEIN"/>
    <property type="match status" value="1"/>
</dbReference>
<evidence type="ECO:0000313" key="3">
    <source>
        <dbReference type="EMBL" id="KGQ31876.1"/>
    </source>
</evidence>
<gene>
    <name evidence="3" type="ORF">P375_06850</name>
</gene>
<evidence type="ECO:0000256" key="2">
    <source>
        <dbReference type="SAM" id="SignalP"/>
    </source>
</evidence>
<sequence>MNFKKSLLFISLASLMSFAVSAAEINLKFESSNFAGEKVYEIQKQWTDNVEKASNGRISIELLPLDSVLKTSDMLSGVRNKIIDGAVATAAMYAGTDPGFGLIGDTISAWSSDEDILSFYYNGGGFEVVDKIFQQYGAKLIGVSVTGSESLPSKVKIASVADFKGVKVRAPSGPIQKLFAKLGAAPVGLPGSEIYTSLEKGIIDAADFSTFANNQAQGVHDIAKYPIYPGIHSSPAVHMIMNLKTWQSLSPQDQDFLVSYFKGMALDTLIKAHYEDKIAYKEALDKGVQPVAWSPEEVAKVRAAAREIWQETAQQSEIGNQYYQALLKFLTSQGMMQ</sequence>
<dbReference type="AlphaFoldDB" id="A0A0A2XHM4"/>
<dbReference type="NCBIfam" id="NF037995">
    <property type="entry name" value="TRAP_S1"/>
    <property type="match status" value="1"/>
</dbReference>
<proteinExistence type="predicted"/>
<protein>
    <submittedName>
        <fullName evidence="3">C4-dicarboxylate ABC transporter substrate-binding protein</fullName>
    </submittedName>
</protein>
<evidence type="ECO:0000313" key="4">
    <source>
        <dbReference type="Proteomes" id="UP000030418"/>
    </source>
</evidence>
<keyword evidence="1 2" id="KW-0732">Signal</keyword>
<dbReference type="InterPro" id="IPR018389">
    <property type="entry name" value="DctP_fam"/>
</dbReference>
<dbReference type="EMBL" id="JPXY01000029">
    <property type="protein sequence ID" value="KGQ31876.1"/>
    <property type="molecule type" value="Genomic_DNA"/>
</dbReference>
<dbReference type="Proteomes" id="UP000030418">
    <property type="component" value="Unassembled WGS sequence"/>
</dbReference>
<reference evidence="3 4" key="1">
    <citation type="submission" date="2014-08" db="EMBL/GenBank/DDBJ databases">
        <title>Chaperone-usher fimbriae in a diverse selection of Gallibacterium genomes.</title>
        <authorList>
            <person name="Kudirkiene E."/>
            <person name="Bager R.J."/>
            <person name="Johnson T.J."/>
            <person name="Bojesen A.M."/>
        </authorList>
    </citation>
    <scope>NUCLEOTIDE SEQUENCE [LARGE SCALE GENOMIC DNA]</scope>
    <source>
        <strain evidence="3 4">CCM5976</strain>
    </source>
</reference>
<dbReference type="Pfam" id="PF03480">
    <property type="entry name" value="DctP"/>
    <property type="match status" value="1"/>
</dbReference>
<dbReference type="RefSeq" id="WP_021461639.1">
    <property type="nucleotide sequence ID" value="NZ_JPXY01000029.1"/>
</dbReference>
<feature type="chain" id="PRO_5002007917" evidence="2">
    <location>
        <begin position="23"/>
        <end position="337"/>
    </location>
</feature>